<organism evidence="2">
    <name type="scientific">Cladocopium goreaui</name>
    <dbReference type="NCBI Taxonomy" id="2562237"/>
    <lineage>
        <taxon>Eukaryota</taxon>
        <taxon>Sar</taxon>
        <taxon>Alveolata</taxon>
        <taxon>Dinophyceae</taxon>
        <taxon>Suessiales</taxon>
        <taxon>Symbiodiniaceae</taxon>
        <taxon>Cladocopium</taxon>
    </lineage>
</organism>
<dbReference type="EMBL" id="CAMXCT030003490">
    <property type="protein sequence ID" value="CAL4792076.1"/>
    <property type="molecule type" value="Genomic_DNA"/>
</dbReference>
<feature type="compositionally biased region" description="Low complexity" evidence="1">
    <location>
        <begin position="470"/>
        <end position="481"/>
    </location>
</feature>
<name>A0A9P1G8E5_9DINO</name>
<feature type="region of interest" description="Disordered" evidence="1">
    <location>
        <begin position="386"/>
        <end position="501"/>
    </location>
</feature>
<dbReference type="Proteomes" id="UP001152797">
    <property type="component" value="Unassembled WGS sequence"/>
</dbReference>
<reference evidence="2" key="1">
    <citation type="submission" date="2022-10" db="EMBL/GenBank/DDBJ databases">
        <authorList>
            <person name="Chen Y."/>
            <person name="Dougan E. K."/>
            <person name="Chan C."/>
            <person name="Rhodes N."/>
            <person name="Thang M."/>
        </authorList>
    </citation>
    <scope>NUCLEOTIDE SEQUENCE</scope>
</reference>
<feature type="compositionally biased region" description="Basic and acidic residues" evidence="1">
    <location>
        <begin position="236"/>
        <end position="260"/>
    </location>
</feature>
<accession>A0A9P1G8E5</accession>
<evidence type="ECO:0000313" key="4">
    <source>
        <dbReference type="Proteomes" id="UP001152797"/>
    </source>
</evidence>
<evidence type="ECO:0000313" key="2">
    <source>
        <dbReference type="EMBL" id="CAI4004764.1"/>
    </source>
</evidence>
<gene>
    <name evidence="2" type="ORF">C1SCF055_LOCUS30537</name>
</gene>
<proteinExistence type="predicted"/>
<feature type="compositionally biased region" description="Basic residues" evidence="1">
    <location>
        <begin position="315"/>
        <end position="324"/>
    </location>
</feature>
<sequence>MAASTLSASSMLSAYLYKYKDVRANRPHEWLLLLTSGEIAFIRQTRGRRMALGGRGRWEVFVNGSLMNLRDFACVGRGEKNAERGGEITFHLRFRCCQLGSGFGSFAYGHGGFDVDCHVAAALCRLLAAALTRLPCCCGGIVPTALLRRRCADCDVAAASRRLLSMSRRPCADCDGGSMVWLTMDPGGHMDGFLEACGDLSFSALVEKDEEIGSSSPPKAKKRKKDKKEKKGKKTLKVEKELVGDKDQELMADKASKLPAEEDPDEIWPEHLPRPPPLDPYLLGVAEEAPSDEDEEKPSKRAMQRALQGFSRKSGGWKHKKRGSGKGPLGKGRGKNCRYCANSFHQVTVLFLEFSAGFVIMSSFAAGMFLKTWFGFFASPRCRAMSDDPRRGADGPGRSRANEKGSGLERPPEPSRPPRGMGLYSAGPKASMGHPASSGPVATAPRYSGSQGDAGRKAYASRLPPPPKPAALKSSDSSSAESSKEDIEEEPEPALASAASQALAVPKQTGAVPVWLQAKVDNLSRKAALRTSARIAREAAVSFDSELENVQVAQRELDREFAPGRKFKFFPWLRFGRRLNDDASGFGFGCSACAQFACQMSSTTSIFSEKNVLPTPCRSNRMPVKCSDNLENFAAFAVGLHRLKSYTLRRHQDSQKHQEALRFMEGSISENDLVSAPSYLDFVGKLEDIGKGHSMRNGGSCSDRTVLMHWCISESLLRLWRCKLSKATTLCLVRDERKGKLLIRFRSCSNDMDVCSGTLGCVRMKGGSAEDIVTATAKAMRIFCTSFFNAPRLGKGLQQQGGFDRSLFNHMRSIVHMLTTDSHPADLLASNIMKGNRKSAEERHNRDPFLANVVLVGRDGAHASTRLVKRPWSCIAVLQETFDCTIRHSDSPVQKIFNSQHFSRWFEDYVHQEGDGPRAASLSAAKHRFASFAKPMGRMLRNVHSFFRVLHRISSTREDAHWARKWLRDISPHRLLLLALGADAADSLLQLTRFLDNESCDPALLNQEIGHFLDEIHVQFLHGKAWEISGYSKHMVEVLESGTLFALSGGQGRQLRVSAAVKDKALQDFQPWVRLCEATVRAEFPHFEVLNAMLVFNLSDRPTTKPAPKETSACLRRIALALDVDPAGLRYEWESLRPIAEAQKRLSQLDNREAWKAAYDHTQKNAHARKKYALKHLPKALRAYACWTPSSSGVEQSFSKADRCYHTGRFGPKAADTERRSISVLTMSGKESQKDIIEGARQLYAAAIQKSVTSSSSSRLPSAEDLQLSAKGMKELKLQNKRRLDRAVEAAENGYLLTSDAGQHPFSEDPRLADVFIASSEVVSEKIYLLAVACGGCVLSKAVLEGRQGFKLQYQKAAFNRLREFHVGIHCSAAFQAKHTAFMKVLSWVVQTTGWRRLKVERLDKNRSISLVAEDDPEAKSLQKKSFLTLQKSGFVKHLPDTCEAKDKSFLAAVL</sequence>
<feature type="compositionally biased region" description="Basic residues" evidence="1">
    <location>
        <begin position="219"/>
        <end position="235"/>
    </location>
</feature>
<feature type="compositionally biased region" description="Basic and acidic residues" evidence="1">
    <location>
        <begin position="400"/>
        <end position="413"/>
    </location>
</feature>
<protein>
    <submittedName>
        <fullName evidence="2">Uncharacterized protein</fullName>
    </submittedName>
</protein>
<dbReference type="EMBL" id="CAMXCT020003490">
    <property type="protein sequence ID" value="CAL1158139.1"/>
    <property type="molecule type" value="Genomic_DNA"/>
</dbReference>
<evidence type="ECO:0000313" key="3">
    <source>
        <dbReference type="EMBL" id="CAL4792076.1"/>
    </source>
</evidence>
<dbReference type="OrthoDB" id="439726at2759"/>
<feature type="region of interest" description="Disordered" evidence="1">
    <location>
        <begin position="311"/>
        <end position="332"/>
    </location>
</feature>
<evidence type="ECO:0000256" key="1">
    <source>
        <dbReference type="SAM" id="MobiDB-lite"/>
    </source>
</evidence>
<keyword evidence="4" id="KW-1185">Reference proteome</keyword>
<feature type="region of interest" description="Disordered" evidence="1">
    <location>
        <begin position="209"/>
        <end position="276"/>
    </location>
</feature>
<reference evidence="3 4" key="2">
    <citation type="submission" date="2024-05" db="EMBL/GenBank/DDBJ databases">
        <authorList>
            <person name="Chen Y."/>
            <person name="Shah S."/>
            <person name="Dougan E. K."/>
            <person name="Thang M."/>
            <person name="Chan C."/>
        </authorList>
    </citation>
    <scope>NUCLEOTIDE SEQUENCE [LARGE SCALE GENOMIC DNA]</scope>
</reference>
<dbReference type="EMBL" id="CAMXCT010003490">
    <property type="protein sequence ID" value="CAI4004764.1"/>
    <property type="molecule type" value="Genomic_DNA"/>
</dbReference>
<comment type="caution">
    <text evidence="2">The sequence shown here is derived from an EMBL/GenBank/DDBJ whole genome shotgun (WGS) entry which is preliminary data.</text>
</comment>